<gene>
    <name evidence="1" type="ORF">LYSIN_01144</name>
</gene>
<evidence type="ECO:0000313" key="1">
    <source>
        <dbReference type="EMBL" id="POZ56361.1"/>
    </source>
</evidence>
<comment type="caution">
    <text evidence="1">The sequence shown here is derived from an EMBL/GenBank/DDBJ whole genome shotgun (WGS) entry which is preliminary data.</text>
</comment>
<protein>
    <submittedName>
        <fullName evidence="1">Uncharacterized protein</fullName>
    </submittedName>
</protein>
<dbReference type="AlphaFoldDB" id="A0A2S5CZY2"/>
<keyword evidence="2" id="KW-1185">Reference proteome</keyword>
<sequence length="66" mass="7448">MINEAATIENAKYYAEQAGIQKGIQVGMEAIAKKMIAKGNRTKHYIGYNFSGKTCFYAESLFFMKK</sequence>
<dbReference type="EMBL" id="PGLV01000001">
    <property type="protein sequence ID" value="POZ56361.1"/>
    <property type="molecule type" value="Genomic_DNA"/>
</dbReference>
<dbReference type="RefSeq" id="WP_069512519.1">
    <property type="nucleotide sequence ID" value="NZ_JOTQ01000033.1"/>
</dbReference>
<organism evidence="1 2">
    <name type="scientific">Lysinibacillus sphaericus</name>
    <name type="common">Bacillus sphaericus</name>
    <dbReference type="NCBI Taxonomy" id="1421"/>
    <lineage>
        <taxon>Bacteria</taxon>
        <taxon>Bacillati</taxon>
        <taxon>Bacillota</taxon>
        <taxon>Bacilli</taxon>
        <taxon>Bacillales</taxon>
        <taxon>Bacillaceae</taxon>
        <taxon>Lysinibacillus</taxon>
    </lineage>
</organism>
<accession>A0A2S5CZY2</accession>
<dbReference type="Proteomes" id="UP000237319">
    <property type="component" value="Unassembled WGS sequence"/>
</dbReference>
<evidence type="ECO:0000313" key="2">
    <source>
        <dbReference type="Proteomes" id="UP000237319"/>
    </source>
</evidence>
<reference evidence="1 2" key="1">
    <citation type="submission" date="2017-11" db="EMBL/GenBank/DDBJ databases">
        <title>Genome sequence of Lysinibacillus sphaericus, a lignin-degrading bacteria isolated from municipal solid waste soil.</title>
        <authorList>
            <person name="Persinoti G.F."/>
            <person name="Paixao D.A."/>
            <person name="Bugg T.D."/>
            <person name="Squina F.M."/>
        </authorList>
    </citation>
    <scope>NUCLEOTIDE SEQUENCE [LARGE SCALE GENOMIC DNA]</scope>
    <source>
        <strain evidence="1 2">A1</strain>
    </source>
</reference>
<proteinExistence type="predicted"/>
<name>A0A2S5CZY2_LYSSH</name>